<sequence length="249" mass="28360">MQERTTQFQFSIENARTMDPDEDKDVSKRKGKGKKEGPKKNTNELTYRRFLWLKESTCAVVKNGNRLQWGDELAFTLVIRDKGLVITDVDGPQANELGLRSGDVLEFITMAEKALSIAIATPGNEISEVAKGRRSTCKGKAAVVATGRYCKSEARLKVGDLLRKYKMRKRGAHTWFDKVITKKIFHLWYREEDDESNTKTTKAPDYFCRAVHHDEFPDLYAAWLKSPECKWMGPLGNIHLHSGDFSRAA</sequence>
<dbReference type="OrthoDB" id="10441278at2759"/>
<dbReference type="RefSeq" id="XP_008604744.1">
    <property type="nucleotide sequence ID" value="XM_008606522.1"/>
</dbReference>
<evidence type="ECO:0000256" key="1">
    <source>
        <dbReference type="SAM" id="MobiDB-lite"/>
    </source>
</evidence>
<feature type="region of interest" description="Disordered" evidence="1">
    <location>
        <begin position="1"/>
        <end position="41"/>
    </location>
</feature>
<keyword evidence="3" id="KW-1185">Reference proteome</keyword>
<dbReference type="GeneID" id="19941741"/>
<accession>T0R6U9</accession>
<reference evidence="2 3" key="1">
    <citation type="submission" date="2012-04" db="EMBL/GenBank/DDBJ databases">
        <title>The Genome Sequence of Saprolegnia declina VS20.</title>
        <authorList>
            <consortium name="The Broad Institute Genome Sequencing Platform"/>
            <person name="Russ C."/>
            <person name="Nusbaum C."/>
            <person name="Tyler B."/>
            <person name="van West P."/>
            <person name="Dieguez-Uribeondo J."/>
            <person name="de Bruijn I."/>
            <person name="Tripathy S."/>
            <person name="Jiang R."/>
            <person name="Young S.K."/>
            <person name="Zeng Q."/>
            <person name="Gargeya S."/>
            <person name="Fitzgerald M."/>
            <person name="Haas B."/>
            <person name="Abouelleil A."/>
            <person name="Alvarado L."/>
            <person name="Arachchi H.M."/>
            <person name="Berlin A."/>
            <person name="Chapman S.B."/>
            <person name="Goldberg J."/>
            <person name="Griggs A."/>
            <person name="Gujja S."/>
            <person name="Hansen M."/>
            <person name="Howarth C."/>
            <person name="Imamovic A."/>
            <person name="Larimer J."/>
            <person name="McCowen C."/>
            <person name="Montmayeur A."/>
            <person name="Murphy C."/>
            <person name="Neiman D."/>
            <person name="Pearson M."/>
            <person name="Priest M."/>
            <person name="Roberts A."/>
            <person name="Saif S."/>
            <person name="Shea T."/>
            <person name="Sisk P."/>
            <person name="Sykes S."/>
            <person name="Wortman J."/>
            <person name="Nusbaum C."/>
            <person name="Birren B."/>
        </authorList>
    </citation>
    <scope>NUCLEOTIDE SEQUENCE [LARGE SCALE GENOMIC DNA]</scope>
    <source>
        <strain evidence="2 3">VS20</strain>
    </source>
</reference>
<dbReference type="Proteomes" id="UP000030762">
    <property type="component" value="Unassembled WGS sequence"/>
</dbReference>
<feature type="compositionally biased region" description="Polar residues" evidence="1">
    <location>
        <begin position="1"/>
        <end position="14"/>
    </location>
</feature>
<gene>
    <name evidence="2" type="ORF">SDRG_01014</name>
</gene>
<name>T0R6U9_SAPDV</name>
<dbReference type="VEuPathDB" id="FungiDB:SDRG_01014"/>
<dbReference type="EMBL" id="JH767133">
    <property type="protein sequence ID" value="EQC42175.1"/>
    <property type="molecule type" value="Genomic_DNA"/>
</dbReference>
<evidence type="ECO:0000313" key="2">
    <source>
        <dbReference type="EMBL" id="EQC42175.1"/>
    </source>
</evidence>
<organism evidence="2 3">
    <name type="scientific">Saprolegnia diclina (strain VS20)</name>
    <dbReference type="NCBI Taxonomy" id="1156394"/>
    <lineage>
        <taxon>Eukaryota</taxon>
        <taxon>Sar</taxon>
        <taxon>Stramenopiles</taxon>
        <taxon>Oomycota</taxon>
        <taxon>Saprolegniomycetes</taxon>
        <taxon>Saprolegniales</taxon>
        <taxon>Saprolegniaceae</taxon>
        <taxon>Saprolegnia</taxon>
    </lineage>
</organism>
<dbReference type="AlphaFoldDB" id="T0R6U9"/>
<protein>
    <submittedName>
        <fullName evidence="2">Uncharacterized protein</fullName>
    </submittedName>
</protein>
<proteinExistence type="predicted"/>
<evidence type="ECO:0000313" key="3">
    <source>
        <dbReference type="Proteomes" id="UP000030762"/>
    </source>
</evidence>
<dbReference type="InParanoid" id="T0R6U9"/>